<evidence type="ECO:0000256" key="10">
    <source>
        <dbReference type="SAM" id="MobiDB-lite"/>
    </source>
</evidence>
<feature type="binding site" evidence="7">
    <location>
        <position position="1031"/>
    </location>
    <ligand>
        <name>Zn(2+)</name>
        <dbReference type="ChEBI" id="CHEBI:29105"/>
        <label>2</label>
    </ligand>
</feature>
<comment type="function">
    <text evidence="7 8">DNA-dependent RNA polymerase catalyzes the transcription of DNA into RNA using the four ribonucleoside triphosphates as substrates.</text>
</comment>
<feature type="binding site" evidence="7">
    <location>
        <position position="68"/>
    </location>
    <ligand>
        <name>Zn(2+)</name>
        <dbReference type="ChEBI" id="CHEBI:29105"/>
        <label>1</label>
    </ligand>
</feature>
<feature type="binding site" evidence="7">
    <location>
        <position position="66"/>
    </location>
    <ligand>
        <name>Zn(2+)</name>
        <dbReference type="ChEBI" id="CHEBI:29105"/>
        <label>1</label>
    </ligand>
</feature>
<dbReference type="InterPro" id="IPR045867">
    <property type="entry name" value="DNA-dir_RpoC_beta_prime"/>
</dbReference>
<dbReference type="GO" id="GO:0003899">
    <property type="term" value="F:DNA-directed RNA polymerase activity"/>
    <property type="evidence" value="ECO:0007669"/>
    <property type="project" value="UniProtKB-UniRule"/>
</dbReference>
<keyword evidence="5 7" id="KW-0804">Transcription</keyword>
<dbReference type="InterPro" id="IPR000722">
    <property type="entry name" value="RNA_pol_asu"/>
</dbReference>
<dbReference type="PANTHER" id="PTHR19376">
    <property type="entry name" value="DNA-DIRECTED RNA POLYMERASE"/>
    <property type="match status" value="1"/>
</dbReference>
<comment type="cofactor">
    <cofactor evidence="7">
        <name>Mg(2+)</name>
        <dbReference type="ChEBI" id="CHEBI:18420"/>
    </cofactor>
    <text evidence="7">Binds 1 Mg(2+) ion per subunit.</text>
</comment>
<keyword evidence="3 7" id="KW-0548">Nucleotidyltransferase</keyword>
<dbReference type="Gene3D" id="1.10.1790.20">
    <property type="match status" value="1"/>
</dbReference>
<protein>
    <recommendedName>
        <fullName evidence="7">DNA-directed RNA polymerase subunit beta'</fullName>
        <shortName evidence="7">RNAP subunit beta'</shortName>
        <ecNumber evidence="7">2.7.7.6</ecNumber>
    </recommendedName>
    <alternativeName>
        <fullName evidence="7">RNA polymerase subunit beta'</fullName>
    </alternativeName>
    <alternativeName>
        <fullName evidence="7">Transcriptase subunit beta'</fullName>
    </alternativeName>
</protein>
<keyword evidence="7" id="KW-0460">Magnesium</keyword>
<dbReference type="Gene3D" id="1.10.132.30">
    <property type="match status" value="1"/>
</dbReference>
<dbReference type="GO" id="GO:0003677">
    <property type="term" value="F:DNA binding"/>
    <property type="evidence" value="ECO:0007669"/>
    <property type="project" value="UniProtKB-UniRule"/>
</dbReference>
<keyword evidence="4 7" id="KW-0479">Metal-binding</keyword>
<evidence type="ECO:0000256" key="5">
    <source>
        <dbReference type="ARBA" id="ARBA00023163"/>
    </source>
</evidence>
<evidence type="ECO:0000259" key="11">
    <source>
        <dbReference type="SMART" id="SM00663"/>
    </source>
</evidence>
<name>A0A2H5XAT0_9BACT</name>
<dbReference type="CDD" id="cd02655">
    <property type="entry name" value="RNAP_beta'_C"/>
    <property type="match status" value="1"/>
</dbReference>
<comment type="caution">
    <text evidence="12">The sequence shown here is derived from an EMBL/GenBank/DDBJ whole genome shotgun (WGS) entry which is preliminary data.</text>
</comment>
<dbReference type="EC" id="2.7.7.6" evidence="7"/>
<dbReference type="Pfam" id="PF00623">
    <property type="entry name" value="RNA_pol_Rpb1_2"/>
    <property type="match status" value="1"/>
</dbReference>
<dbReference type="Pfam" id="PF04983">
    <property type="entry name" value="RNA_pol_Rpb1_3"/>
    <property type="match status" value="1"/>
</dbReference>
<organism evidence="12 13">
    <name type="scientific">Candidatus Fervidibacter japonicus</name>
    <dbReference type="NCBI Taxonomy" id="2035412"/>
    <lineage>
        <taxon>Bacteria</taxon>
        <taxon>Candidatus Fervidibacterota</taxon>
        <taxon>Candidatus Fervidibacter</taxon>
    </lineage>
</organism>
<dbReference type="SUPFAM" id="SSF64484">
    <property type="entry name" value="beta and beta-prime subunits of DNA dependent RNA-polymerase"/>
    <property type="match status" value="1"/>
</dbReference>
<evidence type="ECO:0000256" key="4">
    <source>
        <dbReference type="ARBA" id="ARBA00022723"/>
    </source>
</evidence>
<dbReference type="InterPro" id="IPR007083">
    <property type="entry name" value="RNA_pol_Rpb1_4"/>
</dbReference>
<dbReference type="Gene3D" id="2.40.50.100">
    <property type="match status" value="1"/>
</dbReference>
<evidence type="ECO:0000256" key="9">
    <source>
        <dbReference type="SAM" id="Coils"/>
    </source>
</evidence>
<dbReference type="Gene3D" id="4.10.860.120">
    <property type="entry name" value="RNA polymerase II, clamp domain"/>
    <property type="match status" value="1"/>
</dbReference>
<evidence type="ECO:0000256" key="7">
    <source>
        <dbReference type="HAMAP-Rule" id="MF_01322"/>
    </source>
</evidence>
<dbReference type="Gene3D" id="1.10.150.390">
    <property type="match status" value="1"/>
</dbReference>
<feature type="coiled-coil region" evidence="9">
    <location>
        <begin position="785"/>
        <end position="812"/>
    </location>
</feature>
<dbReference type="Pfam" id="PF04997">
    <property type="entry name" value="RNA_pol_Rpb1_1"/>
    <property type="match status" value="1"/>
</dbReference>
<dbReference type="InterPro" id="IPR007080">
    <property type="entry name" value="RNA_pol_Rpb1_1"/>
</dbReference>
<keyword evidence="7" id="KW-0862">Zinc</keyword>
<dbReference type="InterPro" id="IPR038120">
    <property type="entry name" value="Rpb1_funnel_sf"/>
</dbReference>
<comment type="subunit">
    <text evidence="7">The RNAP catalytic core consists of 2 alpha, 1 beta, 1 beta' and 1 omega subunit. When a sigma factor is associated with the core the holoenzyme is formed, which can initiate transcription.</text>
</comment>
<evidence type="ECO:0000256" key="2">
    <source>
        <dbReference type="ARBA" id="ARBA00022679"/>
    </source>
</evidence>
<dbReference type="GO" id="GO:0000428">
    <property type="term" value="C:DNA-directed RNA polymerase complex"/>
    <property type="evidence" value="ECO:0007669"/>
    <property type="project" value="UniProtKB-KW"/>
</dbReference>
<dbReference type="Gene3D" id="1.10.274.100">
    <property type="entry name" value="RNA polymerase Rpb1, domain 3"/>
    <property type="match status" value="1"/>
</dbReference>
<comment type="similarity">
    <text evidence="7 8">Belongs to the RNA polymerase beta' chain family.</text>
</comment>
<dbReference type="NCBIfam" id="TIGR02386">
    <property type="entry name" value="rpoC_TIGR"/>
    <property type="match status" value="1"/>
</dbReference>
<dbReference type="Gene3D" id="1.10.40.90">
    <property type="match status" value="1"/>
</dbReference>
<dbReference type="InterPro" id="IPR044893">
    <property type="entry name" value="RNA_pol_Rpb1_clamp_domain"/>
</dbReference>
<evidence type="ECO:0000313" key="13">
    <source>
        <dbReference type="Proteomes" id="UP000236173"/>
    </source>
</evidence>
<dbReference type="GO" id="GO:0006351">
    <property type="term" value="P:DNA-templated transcription"/>
    <property type="evidence" value="ECO:0007669"/>
    <property type="project" value="UniProtKB-UniRule"/>
</dbReference>
<keyword evidence="1 7" id="KW-0240">DNA-directed RNA polymerase</keyword>
<dbReference type="CDD" id="cd01609">
    <property type="entry name" value="RNAP_beta'_N"/>
    <property type="match status" value="1"/>
</dbReference>
<evidence type="ECO:0000256" key="3">
    <source>
        <dbReference type="ARBA" id="ARBA00022695"/>
    </source>
</evidence>
<evidence type="ECO:0000256" key="8">
    <source>
        <dbReference type="RuleBase" id="RU004279"/>
    </source>
</evidence>
<dbReference type="InterPro" id="IPR007066">
    <property type="entry name" value="RNA_pol_Rpb1_3"/>
</dbReference>
<feature type="binding site" evidence="7">
    <location>
        <position position="559"/>
    </location>
    <ligand>
        <name>Mg(2+)</name>
        <dbReference type="ChEBI" id="CHEBI:18420"/>
    </ligand>
</feature>
<comment type="catalytic activity">
    <reaction evidence="6 7 8">
        <text>RNA(n) + a ribonucleoside 5'-triphosphate = RNA(n+1) + diphosphate</text>
        <dbReference type="Rhea" id="RHEA:21248"/>
        <dbReference type="Rhea" id="RHEA-COMP:14527"/>
        <dbReference type="Rhea" id="RHEA-COMP:17342"/>
        <dbReference type="ChEBI" id="CHEBI:33019"/>
        <dbReference type="ChEBI" id="CHEBI:61557"/>
        <dbReference type="ChEBI" id="CHEBI:140395"/>
        <dbReference type="EC" id="2.7.7.6"/>
    </reaction>
</comment>
<dbReference type="SMART" id="SM00663">
    <property type="entry name" value="RPOLA_N"/>
    <property type="match status" value="1"/>
</dbReference>
<keyword evidence="2 7" id="KW-0808">Transferase</keyword>
<reference evidence="13" key="1">
    <citation type="submission" date="2017-09" db="EMBL/GenBank/DDBJ databases">
        <title>Metaegenomics of thermophilic ammonia-oxidizing enrichment culture.</title>
        <authorList>
            <person name="Kato S."/>
            <person name="Suzuki K."/>
        </authorList>
    </citation>
    <scope>NUCLEOTIDE SEQUENCE [LARGE SCALE GENOMIC DNA]</scope>
</reference>
<evidence type="ECO:0000256" key="6">
    <source>
        <dbReference type="ARBA" id="ARBA00048552"/>
    </source>
</evidence>
<dbReference type="HAMAP" id="MF_01322">
    <property type="entry name" value="RNApol_bact_RpoC"/>
    <property type="match status" value="1"/>
</dbReference>
<feature type="binding site" evidence="7">
    <location>
        <position position="1028"/>
    </location>
    <ligand>
        <name>Zn(2+)</name>
        <dbReference type="ChEBI" id="CHEBI:29105"/>
        <label>2</label>
    </ligand>
</feature>
<dbReference type="InterPro" id="IPR007081">
    <property type="entry name" value="RNA_pol_Rpb1_5"/>
</dbReference>
<dbReference type="Pfam" id="PF04998">
    <property type="entry name" value="RNA_pol_Rpb1_5"/>
    <property type="match status" value="1"/>
</dbReference>
<accession>A0A2H5XAT0</accession>
<dbReference type="Pfam" id="PF05000">
    <property type="entry name" value="RNA_pol_Rpb1_4"/>
    <property type="match status" value="1"/>
</dbReference>
<dbReference type="GO" id="GO:0008270">
    <property type="term" value="F:zinc ion binding"/>
    <property type="evidence" value="ECO:0007669"/>
    <property type="project" value="UniProtKB-UniRule"/>
</dbReference>
<keyword evidence="9" id="KW-0175">Coiled coil</keyword>
<feature type="binding site" evidence="7">
    <location>
        <position position="938"/>
    </location>
    <ligand>
        <name>Zn(2+)</name>
        <dbReference type="ChEBI" id="CHEBI:29105"/>
        <label>2</label>
    </ligand>
</feature>
<feature type="domain" description="RNA polymerase N-terminal" evidence="11">
    <location>
        <begin position="326"/>
        <end position="609"/>
    </location>
</feature>
<feature type="binding site" evidence="7">
    <location>
        <position position="1021"/>
    </location>
    <ligand>
        <name>Zn(2+)</name>
        <dbReference type="ChEBI" id="CHEBI:29105"/>
        <label>2</label>
    </ligand>
</feature>
<feature type="compositionally biased region" description="Basic residues" evidence="10">
    <location>
        <begin position="1441"/>
        <end position="1450"/>
    </location>
</feature>
<dbReference type="InterPro" id="IPR042102">
    <property type="entry name" value="RNA_pol_Rpb1_3_sf"/>
</dbReference>
<dbReference type="Gene3D" id="2.40.40.20">
    <property type="match status" value="1"/>
</dbReference>
<proteinExistence type="inferred from homology"/>
<dbReference type="PANTHER" id="PTHR19376:SF54">
    <property type="entry name" value="DNA-DIRECTED RNA POLYMERASE SUBUNIT BETA"/>
    <property type="match status" value="1"/>
</dbReference>
<sequence length="1450" mass="164661">MLETKTQRPTNYFEVVRIGLASPQDIRSWSHGEVKRPETINYRTFRPEKDGLFDERIFGPTKDYECACGRYKKRKFAGIVCERCGVEVTSSRVRRRRMGHIELVSPVAHIWFFRNTPSVIAMLLDISPKLVERVVYLTTYIVTQVDPRAIRQERDNLQKAVELEKSEIDASVRNHINRLRREQENLRDRARKGQMPLEDAEDQIRALEKEIQTVEQQAEEQKQELDKALELLQALQPKQALSPEEFLSLKRLLETAQRKLGRPYDHLFKAGTGPEALRELLEDLDLERTARELRRALQDTTGAKRARLIKRLEVIEAFRKSRNRPEWMIMEVLPVLPPDLRPMVQLDGGRFATSDLNDLYRRVINRNNRLKKMREIRAPESIINHEKRLLQEAVDALLDNSRKPHPVQGPTGRPLKSLSDMLRGKEGRFRRNLLGKRVDYSGRSVIVVGPQLKLYQCGLPRVMAKELFRPFLMHWLERHSDQTGIYTLRSARRLLEEDDNPLVHEALEHVVKNHPVLLNRAPTLHRLGIQAFEPVLVDGKAIQIHPLVCPPYNADFDGDQMAVHVPLSVTAQAEARLLMMSSNNIFSPANGQPLMAPGYDIALGCYYLTLCQELPEETHIAYTPGRKTFATPVEVLLYARKGLLRLDEEVTIGNERAPVYRHILHYLAPRGRAFADPATALRMLETGQLHWQADILVRHPAASADGHGWLLTTPGRLLFNSLLPPDFGYINEPVTKGKLRDIVIQLYERYSNARLVQFLDEVKDLGFHIATLSGITLSVADLRVRTEREQIIRQAEEKVRQIEEAYEQGLMSPFEREEQIYRTWMDVVDKVTEQVMQNIGPFNPLFMMAESGARGRKEQIVQLAGLRGLMTTALGTIISDLPVKSNFRDGLSLLEYFVCTFSARRTLADTALRTSDAGYLTRRLVDVAQDVVIKAIDCGTTEGIEVTAIEERQRLDEHREQVVTIVPLSERIFGRIAAADIVHPKTRKVLVRAGEMITRDKAKAVEAAGVTSVKVRSPLTCELPHGLCAKCYGMDLSTGRLVELGEAVGIIAAQSIGEPGTQFTLRTFHTVIGQSLVEIRQFKGHRERALREIIRHSRAQGAEMTLKDMMEEIKRASRGAEEEQKEQRMKWWTRLHVPRRRGLLRVEELFDARKPLGQAIVAEYDGTVAEISRRGIWRVYVDSLVPETDWQRHLNDPIAQDVKVGNTVLVPQGTPLTDVIIEQLKAAGVKEVVIRKGYVVPFNADFKVRVGSKVKAGDPLTEGAINPHTLLTLRGVRAVQEYLLHEIQSVYRSHGLDIHDKHVEIIIRQMLRKRKIVDPGDTEFLPGQLVDRAVFELENRRVAEAGGKPATAEWVLMGIMRVAENTDSWLSAASFQRTTQALSEAAIRGKADYLVGLKENVIIGRLIPAGTGFIRPGSVEVLPASTEPLPHIGEPEDGTTKPRRRRRTKK</sequence>
<feature type="binding site" evidence="7">
    <location>
        <position position="84"/>
    </location>
    <ligand>
        <name>Zn(2+)</name>
        <dbReference type="ChEBI" id="CHEBI:29105"/>
        <label>1</label>
    </ligand>
</feature>
<evidence type="ECO:0000256" key="1">
    <source>
        <dbReference type="ARBA" id="ARBA00022478"/>
    </source>
</evidence>
<feature type="binding site" evidence="7">
    <location>
        <position position="555"/>
    </location>
    <ligand>
        <name>Mg(2+)</name>
        <dbReference type="ChEBI" id="CHEBI:18420"/>
    </ligand>
</feature>
<comment type="cofactor">
    <cofactor evidence="7">
        <name>Zn(2+)</name>
        <dbReference type="ChEBI" id="CHEBI:29105"/>
    </cofactor>
    <text evidence="7">Binds 2 Zn(2+) ions per subunit.</text>
</comment>
<dbReference type="EMBL" id="BEHT01000008">
    <property type="protein sequence ID" value="GBC98293.1"/>
    <property type="molecule type" value="Genomic_DNA"/>
</dbReference>
<evidence type="ECO:0000313" key="12">
    <source>
        <dbReference type="EMBL" id="GBC98293.1"/>
    </source>
</evidence>
<feature type="binding site" evidence="7">
    <location>
        <position position="81"/>
    </location>
    <ligand>
        <name>Zn(2+)</name>
        <dbReference type="ChEBI" id="CHEBI:29105"/>
        <label>1</label>
    </ligand>
</feature>
<dbReference type="GO" id="GO:0000287">
    <property type="term" value="F:magnesium ion binding"/>
    <property type="evidence" value="ECO:0007669"/>
    <property type="project" value="UniProtKB-UniRule"/>
</dbReference>
<feature type="binding site" evidence="7">
    <location>
        <position position="557"/>
    </location>
    <ligand>
        <name>Mg(2+)</name>
        <dbReference type="ChEBI" id="CHEBI:18420"/>
    </ligand>
</feature>
<dbReference type="InterPro" id="IPR006592">
    <property type="entry name" value="RNA_pol_N"/>
</dbReference>
<dbReference type="Proteomes" id="UP000236173">
    <property type="component" value="Unassembled WGS sequence"/>
</dbReference>
<dbReference type="InterPro" id="IPR012754">
    <property type="entry name" value="DNA-dir_RpoC_beta_prime_bact"/>
</dbReference>
<feature type="region of interest" description="Disordered" evidence="10">
    <location>
        <begin position="1424"/>
        <end position="1450"/>
    </location>
</feature>
<feature type="coiled-coil region" evidence="9">
    <location>
        <begin position="197"/>
        <end position="235"/>
    </location>
</feature>
<gene>
    <name evidence="7 12" type="primary">rpoC</name>
    <name evidence="12" type="ORF">HRbin17_00795</name>
</gene>